<dbReference type="EMBL" id="CAXDID020000009">
    <property type="protein sequence ID" value="CAL5978520.1"/>
    <property type="molecule type" value="Genomic_DNA"/>
</dbReference>
<name>A0ABP1GS47_9EUKA</name>
<dbReference type="Proteomes" id="UP001642409">
    <property type="component" value="Unassembled WGS sequence"/>
</dbReference>
<accession>A0ABP1GS47</accession>
<organism evidence="1 2">
    <name type="scientific">Hexamita inflata</name>
    <dbReference type="NCBI Taxonomy" id="28002"/>
    <lineage>
        <taxon>Eukaryota</taxon>
        <taxon>Metamonada</taxon>
        <taxon>Diplomonadida</taxon>
        <taxon>Hexamitidae</taxon>
        <taxon>Hexamitinae</taxon>
        <taxon>Hexamita</taxon>
    </lineage>
</organism>
<evidence type="ECO:0000313" key="2">
    <source>
        <dbReference type="Proteomes" id="UP001642409"/>
    </source>
</evidence>
<proteinExistence type="predicted"/>
<protein>
    <submittedName>
        <fullName evidence="1">Hypothetical_protein</fullName>
    </submittedName>
</protein>
<comment type="caution">
    <text evidence="1">The sequence shown here is derived from an EMBL/GenBank/DDBJ whole genome shotgun (WGS) entry which is preliminary data.</text>
</comment>
<gene>
    <name evidence="1" type="ORF">HINF_LOCUS4822</name>
</gene>
<evidence type="ECO:0000313" key="1">
    <source>
        <dbReference type="EMBL" id="CAL5978520.1"/>
    </source>
</evidence>
<reference evidence="1 2" key="1">
    <citation type="submission" date="2024-07" db="EMBL/GenBank/DDBJ databases">
        <authorList>
            <person name="Akdeniz Z."/>
        </authorList>
    </citation>
    <scope>NUCLEOTIDE SEQUENCE [LARGE SCALE GENOMIC DNA]</scope>
</reference>
<sequence>MHSQSGLTVLLSDPIQCIIIFLTRSCSMSSIVDGYSEPVRSSVALGFAFLPCSHTLEAWRRSRCPSSGSLTVFLTLLRRDSAFMQSISDQAGVMQLGLFVSARHCKAAVFAQEGVRDLWQECCQHVHGFLVHSAVVTKNEWNHPIIAIRASVFENLTLERVAYICFDSERDIKDIGCVFVLKLYCIETLISRLRNSCAVIQYQYTQQ</sequence>
<keyword evidence="2" id="KW-1185">Reference proteome</keyword>